<gene>
    <name evidence="2" type="ORF">GALMADRAFT_142238</name>
</gene>
<feature type="domain" description="CHAT" evidence="1">
    <location>
        <begin position="455"/>
        <end position="735"/>
    </location>
</feature>
<dbReference type="STRING" id="685588.A0A067T1I3"/>
<dbReference type="OrthoDB" id="9991317at2759"/>
<sequence length="736" mass="80524">MATVPSLHGWNNLGSSLFRRFERLGGLNDVNKSVLMFENAVQLIPNGHPDKHSWLNNLGNSLMSRFERLGDLNDIKKSVLILEDAVQLTPDGHPDKPSLLNNFGNSLAHRFEQLGDPNDINKSVLMFEDVMRLTPDGHPDKPSWLNNLGSSLSTRFQEFSNNEDHIYSIKCYSSAALAITGHPSIKFKSSSRWAYLAEQSGDSSCYEAYSTALTLLPQLAWLGSPVQDRHFYLKKAGIVVRRAAVAAVNNDNPTTAVEWLEQGRSVIWGQLLHLRLPIDGLMSSYPELGQQLLSLSSKLEGANFSSQSLSSHSSVSSQKSLDYHSIAHERALLIDQIHHLPGFEQFLLPKPLSELTRAGQLGPVVMLNASEKQCDALIIVPGLDYDVLHIPLPAISHAEIEAIHSLLHQLLHSDAHTIHMLLNSSRGDMERLGLTLVPQDSKSPKDVSDEVLQILLSIIWEKVVEPIVQGLALTTKNPQRIWWCPTGPFSFFPLHAAGNYSPDAAVGSKLTDYAISSYTPSLMSLIQALDSVPTVPEAPQVLAVTESSSMGQAHLPGTLQELTLIEDQARKNNITIRSLKGSDTTVPQVKEEMKNASWVHFACHGVQDIKNPTDSALLLSGNSRLTLSEIIGMKLPSKDLAFLSACQTATGTKELSDEAVHLAAGMLSAGYRGVIATMWSISDAHAPTVANDVYAHLFKAPNSTNAAEALHYAVKNLQETPGVSSLVWVPFIHMGL</sequence>
<dbReference type="HOGENOM" id="CLU_001305_5_1_1"/>
<dbReference type="EMBL" id="KL142385">
    <property type="protein sequence ID" value="KDR73809.1"/>
    <property type="molecule type" value="Genomic_DNA"/>
</dbReference>
<protein>
    <recommendedName>
        <fullName evidence="1">CHAT domain-containing protein</fullName>
    </recommendedName>
</protein>
<organism evidence="2 3">
    <name type="scientific">Galerina marginata (strain CBS 339.88)</name>
    <dbReference type="NCBI Taxonomy" id="685588"/>
    <lineage>
        <taxon>Eukaryota</taxon>
        <taxon>Fungi</taxon>
        <taxon>Dikarya</taxon>
        <taxon>Basidiomycota</taxon>
        <taxon>Agaricomycotina</taxon>
        <taxon>Agaricomycetes</taxon>
        <taxon>Agaricomycetidae</taxon>
        <taxon>Agaricales</taxon>
        <taxon>Agaricineae</taxon>
        <taxon>Strophariaceae</taxon>
        <taxon>Galerina</taxon>
    </lineage>
</organism>
<evidence type="ECO:0000313" key="3">
    <source>
        <dbReference type="Proteomes" id="UP000027222"/>
    </source>
</evidence>
<accession>A0A067T1I3</accession>
<dbReference type="Proteomes" id="UP000027222">
    <property type="component" value="Unassembled WGS sequence"/>
</dbReference>
<keyword evidence="3" id="KW-1185">Reference proteome</keyword>
<dbReference type="Pfam" id="PF12770">
    <property type="entry name" value="CHAT"/>
    <property type="match status" value="1"/>
</dbReference>
<dbReference type="InterPro" id="IPR011990">
    <property type="entry name" value="TPR-like_helical_dom_sf"/>
</dbReference>
<evidence type="ECO:0000313" key="2">
    <source>
        <dbReference type="EMBL" id="KDR73809.1"/>
    </source>
</evidence>
<name>A0A067T1I3_GALM3</name>
<dbReference type="Gene3D" id="1.25.40.10">
    <property type="entry name" value="Tetratricopeptide repeat domain"/>
    <property type="match status" value="1"/>
</dbReference>
<proteinExistence type="predicted"/>
<reference evidence="3" key="1">
    <citation type="journal article" date="2014" name="Proc. Natl. Acad. Sci. U.S.A.">
        <title>Extensive sampling of basidiomycete genomes demonstrates inadequacy of the white-rot/brown-rot paradigm for wood decay fungi.</title>
        <authorList>
            <person name="Riley R."/>
            <person name="Salamov A.A."/>
            <person name="Brown D.W."/>
            <person name="Nagy L.G."/>
            <person name="Floudas D."/>
            <person name="Held B.W."/>
            <person name="Levasseur A."/>
            <person name="Lombard V."/>
            <person name="Morin E."/>
            <person name="Otillar R."/>
            <person name="Lindquist E.A."/>
            <person name="Sun H."/>
            <person name="LaButti K.M."/>
            <person name="Schmutz J."/>
            <person name="Jabbour D."/>
            <person name="Luo H."/>
            <person name="Baker S.E."/>
            <person name="Pisabarro A.G."/>
            <person name="Walton J.D."/>
            <person name="Blanchette R.A."/>
            <person name="Henrissat B."/>
            <person name="Martin F."/>
            <person name="Cullen D."/>
            <person name="Hibbett D.S."/>
            <person name="Grigoriev I.V."/>
        </authorList>
    </citation>
    <scope>NUCLEOTIDE SEQUENCE [LARGE SCALE GENOMIC DNA]</scope>
    <source>
        <strain evidence="3">CBS 339.88</strain>
    </source>
</reference>
<dbReference type="AlphaFoldDB" id="A0A067T1I3"/>
<dbReference type="InterPro" id="IPR024983">
    <property type="entry name" value="CHAT_dom"/>
</dbReference>
<evidence type="ECO:0000259" key="1">
    <source>
        <dbReference type="Pfam" id="PF12770"/>
    </source>
</evidence>